<dbReference type="Pfam" id="PF12831">
    <property type="entry name" value="FAD_oxidored"/>
    <property type="match status" value="1"/>
</dbReference>
<proteinExistence type="predicted"/>
<evidence type="ECO:0000256" key="3">
    <source>
        <dbReference type="ARBA" id="ARBA00023002"/>
    </source>
</evidence>
<dbReference type="RefSeq" id="WP_308454044.1">
    <property type="nucleotide sequence ID" value="NZ_JAJEQR010000031.1"/>
</dbReference>
<organism evidence="6 7">
    <name type="scientific">Hominifimenecus microfluidus</name>
    <dbReference type="NCBI Taxonomy" id="2885348"/>
    <lineage>
        <taxon>Bacteria</taxon>
        <taxon>Bacillati</taxon>
        <taxon>Bacillota</taxon>
        <taxon>Clostridia</taxon>
        <taxon>Lachnospirales</taxon>
        <taxon>Lachnospiraceae</taxon>
        <taxon>Hominifimenecus</taxon>
    </lineage>
</organism>
<sequence length="423" mass="46932">MLTNDYYDLIVIGGGTAGTLCAIAAARSGLKTAVIERNSWLGGMACGSGLTEMNAAGFQSRPLYHGLEEEIFNQLIESGHGEYHFAVPMSSNKEVKVDRLRYDPEILKVILEEKAVSAGVDIFYDSELTEAEEREDCCRITVRNLYATWNMEASYLADASGNANLIRTLGGDTIKTPEEKQLTSTLMFRISGVDIQKLNEFLNSGQLPSVIREGLSREVLKGKILALTPIPGSRDVSVNATRAQGDYEDSRSCSRSVIQARSQILPILEFIKEQIPGAEEATLSSIAPFFGVRDGRRIHGAYKLTLDDLENMTRFEDSVACGCYPMDIHDPVTNTVIWKVLPGVYHIPYRSLLPVGFHRTLVIGKCLAADKEAFAAIRVMPIMMNVGESAGYLFRLAKERKCCMDELNAEEIREYLDTRYLNN</sequence>
<evidence type="ECO:0000256" key="5">
    <source>
        <dbReference type="ARBA" id="ARBA00023014"/>
    </source>
</evidence>
<reference evidence="6" key="1">
    <citation type="submission" date="2021-10" db="EMBL/GenBank/DDBJ databases">
        <title>Anaerobic single-cell dispensing facilitates the cultivation of human gut bacteria.</title>
        <authorList>
            <person name="Afrizal A."/>
        </authorList>
    </citation>
    <scope>NUCLEOTIDE SEQUENCE</scope>
    <source>
        <strain evidence="6">CLA-AA-H215</strain>
    </source>
</reference>
<dbReference type="InterPro" id="IPR039650">
    <property type="entry name" value="HdrA-like"/>
</dbReference>
<dbReference type="GO" id="GO:0051539">
    <property type="term" value="F:4 iron, 4 sulfur cluster binding"/>
    <property type="evidence" value="ECO:0007669"/>
    <property type="project" value="UniProtKB-KW"/>
</dbReference>
<evidence type="ECO:0000256" key="2">
    <source>
        <dbReference type="ARBA" id="ARBA00022723"/>
    </source>
</evidence>
<dbReference type="Gene3D" id="3.50.50.60">
    <property type="entry name" value="FAD/NAD(P)-binding domain"/>
    <property type="match status" value="1"/>
</dbReference>
<name>A0AAE3EAS2_9FIRM</name>
<keyword evidence="4" id="KW-0408">Iron</keyword>
<keyword evidence="2" id="KW-0479">Metal-binding</keyword>
<accession>A0AAE3EAS2</accession>
<evidence type="ECO:0000256" key="1">
    <source>
        <dbReference type="ARBA" id="ARBA00022485"/>
    </source>
</evidence>
<dbReference type="GO" id="GO:0016491">
    <property type="term" value="F:oxidoreductase activity"/>
    <property type="evidence" value="ECO:0007669"/>
    <property type="project" value="UniProtKB-KW"/>
</dbReference>
<protein>
    <submittedName>
        <fullName evidence="6">FAD-dependent oxidoreductase</fullName>
    </submittedName>
</protein>
<keyword evidence="5" id="KW-0411">Iron-sulfur</keyword>
<dbReference type="EMBL" id="JAJEQR010000031">
    <property type="protein sequence ID" value="MCC2231527.1"/>
    <property type="molecule type" value="Genomic_DNA"/>
</dbReference>
<dbReference type="AlphaFoldDB" id="A0AAE3EAS2"/>
<dbReference type="GO" id="GO:0046872">
    <property type="term" value="F:metal ion binding"/>
    <property type="evidence" value="ECO:0007669"/>
    <property type="project" value="UniProtKB-KW"/>
</dbReference>
<dbReference type="PANTHER" id="PTHR43498:SF1">
    <property type="entry name" value="COB--COM HETERODISULFIDE REDUCTASE IRON-SULFUR SUBUNIT A"/>
    <property type="match status" value="1"/>
</dbReference>
<keyword evidence="7" id="KW-1185">Reference proteome</keyword>
<evidence type="ECO:0000313" key="6">
    <source>
        <dbReference type="EMBL" id="MCC2231527.1"/>
    </source>
</evidence>
<keyword evidence="3" id="KW-0560">Oxidoreductase</keyword>
<dbReference type="PANTHER" id="PTHR43498">
    <property type="entry name" value="FERREDOXIN:COB-COM HETERODISULFIDE REDUCTASE SUBUNIT A"/>
    <property type="match status" value="1"/>
</dbReference>
<gene>
    <name evidence="6" type="ORF">LKD81_11035</name>
</gene>
<evidence type="ECO:0000256" key="4">
    <source>
        <dbReference type="ARBA" id="ARBA00023004"/>
    </source>
</evidence>
<keyword evidence="1" id="KW-0004">4Fe-4S</keyword>
<dbReference type="InterPro" id="IPR036188">
    <property type="entry name" value="FAD/NAD-bd_sf"/>
</dbReference>
<dbReference type="Proteomes" id="UP001198182">
    <property type="component" value="Unassembled WGS sequence"/>
</dbReference>
<dbReference type="SUPFAM" id="SSF51905">
    <property type="entry name" value="FAD/NAD(P)-binding domain"/>
    <property type="match status" value="1"/>
</dbReference>
<evidence type="ECO:0000313" key="7">
    <source>
        <dbReference type="Proteomes" id="UP001198182"/>
    </source>
</evidence>
<comment type="caution">
    <text evidence="6">The sequence shown here is derived from an EMBL/GenBank/DDBJ whole genome shotgun (WGS) entry which is preliminary data.</text>
</comment>
<dbReference type="PRINTS" id="PR00420">
    <property type="entry name" value="RNGMNOXGNASE"/>
</dbReference>